<reference evidence="2" key="1">
    <citation type="journal article" date="2016" name="Nat. Genet.">
        <title>A high-quality carrot genome assembly provides new insights into carotenoid accumulation and asterid genome evolution.</title>
        <authorList>
            <person name="Iorizzo M."/>
            <person name="Ellison S."/>
            <person name="Senalik D."/>
            <person name="Zeng P."/>
            <person name="Satapoomin P."/>
            <person name="Huang J."/>
            <person name="Bowman M."/>
            <person name="Iovene M."/>
            <person name="Sanseverino W."/>
            <person name="Cavagnaro P."/>
            <person name="Yildiz M."/>
            <person name="Macko-Podgorni A."/>
            <person name="Moranska E."/>
            <person name="Grzebelus E."/>
            <person name="Grzebelus D."/>
            <person name="Ashrafi H."/>
            <person name="Zheng Z."/>
            <person name="Cheng S."/>
            <person name="Spooner D."/>
            <person name="Van Deynze A."/>
            <person name="Simon P."/>
        </authorList>
    </citation>
    <scope>NUCLEOTIDE SEQUENCE</scope>
    <source>
        <tissue evidence="2">Leaf</tissue>
    </source>
</reference>
<feature type="region of interest" description="Disordered" evidence="1">
    <location>
        <begin position="1"/>
        <end position="32"/>
    </location>
</feature>
<feature type="region of interest" description="Disordered" evidence="1">
    <location>
        <begin position="47"/>
        <end position="103"/>
    </location>
</feature>
<dbReference type="AlphaFoldDB" id="A0A161Y501"/>
<dbReference type="Proteomes" id="UP000077755">
    <property type="component" value="Chromosome 2"/>
</dbReference>
<proteinExistence type="predicted"/>
<accession>A0A161Y501</accession>
<dbReference type="Gramene" id="KZN04357">
    <property type="protein sequence ID" value="KZN04357"/>
    <property type="gene ID" value="DCAR_005194"/>
</dbReference>
<name>A0A161Y501_DAUCS</name>
<protein>
    <submittedName>
        <fullName evidence="2">Uncharacterized protein</fullName>
    </submittedName>
</protein>
<evidence type="ECO:0000313" key="2">
    <source>
        <dbReference type="EMBL" id="WOG86617.1"/>
    </source>
</evidence>
<evidence type="ECO:0000256" key="1">
    <source>
        <dbReference type="SAM" id="MobiDB-lite"/>
    </source>
</evidence>
<sequence>MSDHTTKKYSSLSGGARKRLSDSSDTTLEGECKRRGCRTALDRFLLQRQNDIRNGGNSPSSHNNMCYRDSSTEFGNLPIDLPLAETNPSHVESNSSRSPLSGIDNVQMPIAATATLEVQRKNNTRPPLSVIDNIQTPVTGCP</sequence>
<feature type="compositionally biased region" description="Polar residues" evidence="1">
    <location>
        <begin position="86"/>
        <end position="99"/>
    </location>
</feature>
<keyword evidence="3" id="KW-1185">Reference proteome</keyword>
<reference evidence="2" key="2">
    <citation type="submission" date="2022-03" db="EMBL/GenBank/DDBJ databases">
        <title>Draft title - Genomic analysis of global carrot germplasm unveils the trajectory of domestication and the origin of high carotenoid orange carrot.</title>
        <authorList>
            <person name="Iorizzo M."/>
            <person name="Ellison S."/>
            <person name="Senalik D."/>
            <person name="Macko-Podgorni A."/>
            <person name="Grzebelus D."/>
            <person name="Bostan H."/>
            <person name="Rolling W."/>
            <person name="Curaba J."/>
            <person name="Simon P."/>
        </authorList>
    </citation>
    <scope>NUCLEOTIDE SEQUENCE</scope>
    <source>
        <tissue evidence="2">Leaf</tissue>
    </source>
</reference>
<dbReference type="EMBL" id="CP093344">
    <property type="protein sequence ID" value="WOG86617.1"/>
    <property type="molecule type" value="Genomic_DNA"/>
</dbReference>
<gene>
    <name evidence="2" type="ORF">DCAR_0205834</name>
</gene>
<organism evidence="2 3">
    <name type="scientific">Daucus carota subsp. sativus</name>
    <name type="common">Carrot</name>
    <dbReference type="NCBI Taxonomy" id="79200"/>
    <lineage>
        <taxon>Eukaryota</taxon>
        <taxon>Viridiplantae</taxon>
        <taxon>Streptophyta</taxon>
        <taxon>Embryophyta</taxon>
        <taxon>Tracheophyta</taxon>
        <taxon>Spermatophyta</taxon>
        <taxon>Magnoliopsida</taxon>
        <taxon>eudicotyledons</taxon>
        <taxon>Gunneridae</taxon>
        <taxon>Pentapetalae</taxon>
        <taxon>asterids</taxon>
        <taxon>campanulids</taxon>
        <taxon>Apiales</taxon>
        <taxon>Apiaceae</taxon>
        <taxon>Apioideae</taxon>
        <taxon>Scandiceae</taxon>
        <taxon>Daucinae</taxon>
        <taxon>Daucus</taxon>
        <taxon>Daucus sect. Daucus</taxon>
    </lineage>
</organism>
<feature type="compositionally biased region" description="Polar residues" evidence="1">
    <location>
        <begin position="55"/>
        <end position="64"/>
    </location>
</feature>
<evidence type="ECO:0000313" key="3">
    <source>
        <dbReference type="Proteomes" id="UP000077755"/>
    </source>
</evidence>